<feature type="compositionally biased region" description="Basic and acidic residues" evidence="1">
    <location>
        <begin position="1546"/>
        <end position="1555"/>
    </location>
</feature>
<feature type="compositionally biased region" description="Pro residues" evidence="1">
    <location>
        <begin position="1469"/>
        <end position="1478"/>
    </location>
</feature>
<feature type="compositionally biased region" description="Polar residues" evidence="1">
    <location>
        <begin position="1487"/>
        <end position="1500"/>
    </location>
</feature>
<feature type="compositionally biased region" description="Basic and acidic residues" evidence="1">
    <location>
        <begin position="184"/>
        <end position="194"/>
    </location>
</feature>
<dbReference type="GeneID" id="20319633"/>
<feature type="region of interest" description="Disordered" evidence="1">
    <location>
        <begin position="660"/>
        <end position="691"/>
    </location>
</feature>
<dbReference type="OrthoDB" id="6253311at2759"/>
<protein>
    <submittedName>
        <fullName evidence="2">Uncharacterized protein</fullName>
    </submittedName>
</protein>
<feature type="compositionally biased region" description="Pro residues" evidence="1">
    <location>
        <begin position="101"/>
        <end position="113"/>
    </location>
</feature>
<dbReference type="RefSeq" id="XP_009168726.1">
    <property type="nucleotide sequence ID" value="XM_009170462.1"/>
</dbReference>
<feature type="compositionally biased region" description="Basic residues" evidence="1">
    <location>
        <begin position="1260"/>
        <end position="1270"/>
    </location>
</feature>
<feature type="region of interest" description="Disordered" evidence="1">
    <location>
        <begin position="99"/>
        <end position="136"/>
    </location>
</feature>
<feature type="compositionally biased region" description="Polar residues" evidence="1">
    <location>
        <begin position="1296"/>
        <end position="1311"/>
    </location>
</feature>
<accession>A0A074ZKA8</accession>
<feature type="compositionally biased region" description="Polar residues" evidence="1">
    <location>
        <begin position="1651"/>
        <end position="1661"/>
    </location>
</feature>
<keyword evidence="3" id="KW-1185">Reference proteome</keyword>
<feature type="region of interest" description="Disordered" evidence="1">
    <location>
        <begin position="429"/>
        <end position="592"/>
    </location>
</feature>
<feature type="compositionally biased region" description="Acidic residues" evidence="1">
    <location>
        <begin position="173"/>
        <end position="183"/>
    </location>
</feature>
<feature type="region of interest" description="Disordered" evidence="1">
    <location>
        <begin position="173"/>
        <end position="203"/>
    </location>
</feature>
<feature type="region of interest" description="Disordered" evidence="1">
    <location>
        <begin position="1209"/>
        <end position="1694"/>
    </location>
</feature>
<gene>
    <name evidence="2" type="ORF">T265_05451</name>
</gene>
<feature type="compositionally biased region" description="Low complexity" evidence="1">
    <location>
        <begin position="1662"/>
        <end position="1682"/>
    </location>
</feature>
<feature type="compositionally biased region" description="Polar residues" evidence="1">
    <location>
        <begin position="660"/>
        <end position="675"/>
    </location>
</feature>
<organism evidence="2 3">
    <name type="scientific">Opisthorchis viverrini</name>
    <name type="common">Southeast Asian liver fluke</name>
    <dbReference type="NCBI Taxonomy" id="6198"/>
    <lineage>
        <taxon>Eukaryota</taxon>
        <taxon>Metazoa</taxon>
        <taxon>Spiralia</taxon>
        <taxon>Lophotrochozoa</taxon>
        <taxon>Platyhelminthes</taxon>
        <taxon>Trematoda</taxon>
        <taxon>Digenea</taxon>
        <taxon>Opisthorchiida</taxon>
        <taxon>Opisthorchiata</taxon>
        <taxon>Opisthorchiidae</taxon>
        <taxon>Opisthorchis</taxon>
    </lineage>
</organism>
<dbReference type="CTD" id="20319633"/>
<reference evidence="2 3" key="1">
    <citation type="submission" date="2013-11" db="EMBL/GenBank/DDBJ databases">
        <title>Opisthorchis viverrini - life in the bile duct.</title>
        <authorList>
            <person name="Young N.D."/>
            <person name="Nagarajan N."/>
            <person name="Lin S.J."/>
            <person name="Korhonen P.K."/>
            <person name="Jex A.R."/>
            <person name="Hall R.S."/>
            <person name="Safavi-Hemami H."/>
            <person name="Kaewkong W."/>
            <person name="Bertrand D."/>
            <person name="Gao S."/>
            <person name="Seet Q."/>
            <person name="Wongkham S."/>
            <person name="Teh B.T."/>
            <person name="Wongkham C."/>
            <person name="Intapan P.M."/>
            <person name="Maleewong W."/>
            <person name="Yang X."/>
            <person name="Hu M."/>
            <person name="Wang Z."/>
            <person name="Hofmann A."/>
            <person name="Sternberg P.W."/>
            <person name="Tan P."/>
            <person name="Wang J."/>
            <person name="Gasser R.B."/>
        </authorList>
    </citation>
    <scope>NUCLEOTIDE SEQUENCE [LARGE SCALE GENOMIC DNA]</scope>
</reference>
<feature type="compositionally biased region" description="Polar residues" evidence="1">
    <location>
        <begin position="1246"/>
        <end position="1255"/>
    </location>
</feature>
<dbReference type="EMBL" id="KL596721">
    <property type="protein sequence ID" value="KER27486.1"/>
    <property type="molecule type" value="Genomic_DNA"/>
</dbReference>
<feature type="compositionally biased region" description="Polar residues" evidence="1">
    <location>
        <begin position="1586"/>
        <end position="1631"/>
    </location>
</feature>
<sequence length="1723" mass="190282">MASNPTPAPALLIVKNLDDDASLCIQSRMGMTVTEFMKRLREPQTKPYPGSEVSRNNFIWPKHTDYEICDPTSAVYQRDSNDCSWSLRFRALGCYLAAEPTEPPRGPRTPPLFPNNQTVEEPSAKPLTHPKPSVNGEQWKTLLKSRSSMNSFHRLSSENITAEQHLQLEEDLQLSDSEEEPEQTDLRTPADKLPSRPGSRHHHHVVNTTQLQTFHSAESPRSVGNQVYGNLSRPVPVEHLINECSEIPPPFVSPLSTMGDEAFDCEPADIATHFENEVVIQSDCTDRKEQMLLDRPAEKSGCSDSRSFSNLPSITEPDVFRRLKVSVASPETEHEVNHELSNENLTDRSDQDSLIPSPVAHHDQQAQINGVKPFEQNELKPFNGVDIHRDYVKRLLAESTAVLTAKHHCLVTGLSPVIDAVSWKTGVFSPDKENTLVPKPALSTPSPSKTRIDRVCTSSAQIAHPLKSASTRRKQPRGVSVDERLTDPLNRSFDSPGVKPDDSLVQDGRTLSSPPSPTKRSVCPPATEHTEPQPMDEGPDNKSQVFCVFPTSRQTNNQMHPPQPNTDSSNSVKTEPRNTSNSSDSLKLEEGKSECISIRKETEIDPMVNCRHLAPNPIANTTASDRVFMPPPDSATAKAKRQNLHTVEAKEDTGDVVNETKSAGTCSATSESLSPSALDKEQTKSAPGTTTLRAFPDKRWLFSDVALAKVRAKVQNVVQRFNTNKAHNRQDLLENIRATLAAFVASGANRDQPKDAEGRKSRPRPLMGVLLVPLSTDGPFLPQRTEDVALPQSVPLEQPSRLDGWSMTSPSLANTVSFTTVGVQCEFPSLRSSVSSTPLSSPPLDALSNPRVSQSTLGRLPQCANCHDISRKSHVSSPSATASIVNSKFLEAQDLLLAVEEENRVHDTTVDQQLHLAGECNSEASQCWKSLVSVISDTQSMKPNNDMYHLLLSLDSLHRYPVQLIRVVRHFICAAYLLERSGDFERAAKILAEASGQIDHINRRMRRVEMKLIKRRIRPQKPIDHQPAGTSDPSARARRDAGWMHLWYYVLSRIRSILNFREYRLRIQLAGTLHTEVEDDMAALQLPAEDSQIQNNKPIPATSMNMSVETLQRLRRLIQLQGMVRQATVDWEEAEKLAAEVPPWLSDSHRPDGSVRLTEKIDGDIARTVGGAHLSGWQTRTGTLLRFIDGIVKVHEVILGQLKSTLSEAASPSSDSVRLRPVSDSEIGTIKPPPPADKKPFEVNILSKNENFTENSSLSKSHKSRSKRKPAVQPVKSVPGEISGSVSRDPDEAVKASSTPVHIQKNELNGQGNPGSKEKKVRKRQLVMSDDHRLWDNNNPPIMSFTPSTATNTDVDSESVASSMNNEPSSLSDRGATLSVKQKKPRNMRVPSKRDLQLKENEDIKHDVHRNIRDAESHHSTKVKPREVGEVQQSSCKQSIKPLDPSEGCVTSTPTENGGMHPSDTFSPEYPPSSPSPPVNRRRSKSLAPTYTTARSSSPVDLQGKQERTKRKKARLYRTASDSNDDNSEDNAYQPKRVRAAVPKSSQHDFSDPESTKSSSPPPPSYRPSVPAAPLNVPRDRRSASVGRNLSARSNESTLRSANSTMSASQNSTSDSMGYSPTKQTMVNGTAETREKPGPAGALPVYRVSRIVSSPQNSTANSVRQSSDTSSSTVLSVRRSSTLNDADGKVSKDKFPSFYARWKNEPLCQSNSVAKSKSQHVHR</sequence>
<name>A0A074ZKA8_OPIVI</name>
<evidence type="ECO:0000313" key="3">
    <source>
        <dbReference type="Proteomes" id="UP000054324"/>
    </source>
</evidence>
<feature type="compositionally biased region" description="Polar residues" evidence="1">
    <location>
        <begin position="551"/>
        <end position="585"/>
    </location>
</feature>
<feature type="compositionally biased region" description="Basic and acidic residues" evidence="1">
    <location>
        <begin position="331"/>
        <end position="351"/>
    </location>
</feature>
<feature type="region of interest" description="Disordered" evidence="1">
    <location>
        <begin position="328"/>
        <end position="351"/>
    </location>
</feature>
<dbReference type="KEGG" id="ovi:T265_05451"/>
<evidence type="ECO:0000256" key="1">
    <source>
        <dbReference type="SAM" id="MobiDB-lite"/>
    </source>
</evidence>
<feature type="compositionally biased region" description="Polar residues" evidence="1">
    <location>
        <begin position="1336"/>
        <end position="1372"/>
    </location>
</feature>
<proteinExistence type="predicted"/>
<dbReference type="Proteomes" id="UP000054324">
    <property type="component" value="Unassembled WGS sequence"/>
</dbReference>
<evidence type="ECO:0000313" key="2">
    <source>
        <dbReference type="EMBL" id="KER27486.1"/>
    </source>
</evidence>
<feature type="compositionally biased region" description="Basic and acidic residues" evidence="1">
    <location>
        <begin position="1392"/>
        <end position="1429"/>
    </location>
</feature>